<keyword evidence="2 4" id="KW-0863">Zinc-finger</keyword>
<evidence type="ECO:0000259" key="8">
    <source>
        <dbReference type="PROSITE" id="PS50304"/>
    </source>
</evidence>
<evidence type="ECO:0000256" key="4">
    <source>
        <dbReference type="PROSITE-ProRule" id="PRU00134"/>
    </source>
</evidence>
<dbReference type="Gene3D" id="2.40.50.90">
    <property type="match status" value="4"/>
</dbReference>
<reference evidence="10 11" key="1">
    <citation type="journal article" date="2021" name="Elife">
        <title>Chloroplast acquisition without the gene transfer in kleptoplastic sea slugs, Plakobranchus ocellatus.</title>
        <authorList>
            <person name="Maeda T."/>
            <person name="Takahashi S."/>
            <person name="Yoshida T."/>
            <person name="Shimamura S."/>
            <person name="Takaki Y."/>
            <person name="Nagai Y."/>
            <person name="Toyoda A."/>
            <person name="Suzuki Y."/>
            <person name="Arimoto A."/>
            <person name="Ishii H."/>
            <person name="Satoh N."/>
            <person name="Nishiyama T."/>
            <person name="Hasebe M."/>
            <person name="Maruyama T."/>
            <person name="Minagawa J."/>
            <person name="Obokata J."/>
            <person name="Shigenobu S."/>
        </authorList>
    </citation>
    <scope>NUCLEOTIDE SEQUENCE [LARGE SCALE GENOMIC DNA]</scope>
</reference>
<evidence type="ECO:0000256" key="6">
    <source>
        <dbReference type="SAM" id="MobiDB-lite"/>
    </source>
</evidence>
<feature type="compositionally biased region" description="Basic residues" evidence="6">
    <location>
        <begin position="359"/>
        <end position="368"/>
    </location>
</feature>
<comment type="caution">
    <text evidence="10">The sequence shown here is derived from an EMBL/GenBank/DDBJ whole genome shotgun (WGS) entry which is preliminary data.</text>
</comment>
<feature type="domain" description="Tudor" evidence="8">
    <location>
        <begin position="1381"/>
        <end position="1440"/>
    </location>
</feature>
<dbReference type="PANTHER" id="PTHR22948">
    <property type="entry name" value="TUDOR DOMAIN CONTAINING PROTEIN"/>
    <property type="match status" value="1"/>
</dbReference>
<evidence type="ECO:0000259" key="7">
    <source>
        <dbReference type="PROSITE" id="PS50102"/>
    </source>
</evidence>
<feature type="domain" description="Tudor" evidence="8">
    <location>
        <begin position="525"/>
        <end position="583"/>
    </location>
</feature>
<dbReference type="CDD" id="cd20379">
    <property type="entry name" value="Tudor_dTUD-like"/>
    <property type="match status" value="1"/>
</dbReference>
<dbReference type="InterPro" id="IPR035979">
    <property type="entry name" value="RBD_domain_sf"/>
</dbReference>
<feature type="domain" description="Tudor" evidence="8">
    <location>
        <begin position="740"/>
        <end position="798"/>
    </location>
</feature>
<dbReference type="GO" id="GO:0008270">
    <property type="term" value="F:zinc ion binding"/>
    <property type="evidence" value="ECO:0007669"/>
    <property type="project" value="UniProtKB-KW"/>
</dbReference>
<feature type="domain" description="MYND-type" evidence="9">
    <location>
        <begin position="283"/>
        <end position="319"/>
    </location>
</feature>
<protein>
    <submittedName>
        <fullName evidence="10">Tudor domain-containing protein 1</fullName>
    </submittedName>
</protein>
<dbReference type="InterPro" id="IPR035437">
    <property type="entry name" value="SNase_OB-fold_sf"/>
</dbReference>
<sequence length="1658" mass="184543">MDEWNPMESAFNDKTFNRYNQGVGRDLVDSCGKILGAKLFVGNLPKSIGNEGLFNLFAEYGEVVEAQVIRQDDRDTSYGFVTMKSPVESERAISKLQNKRLGNSCLKVNVALTKEEKEKRRQERQRESELLSSLRKDFNYNTETASVMSSASSSRKGGSARSEQMALGWGKGQGPNDIDRGKWHPFSYGQAAPPFPKFPVNVGRGSGRQAQRAEDFFMMPFYQGIGRAGRSEGILRTPGPGLGINALKQQLLRNKNELKKRGASHFIDIQVPENSRLKGMKCCTFCQKEGCENLCSRCRMYYCSTDCQKKDWPMHKDICIAFGEYYKMQDGFNVGKQSKENGVQQGTSGYDTDLDFKKPNSKQFKKKPKDLGKHEDKCQGHEESDSKFSEGTSGKQKNKSQISVDSGDVYDKNAKLEKKTIKTGKKADNTNSVKAMVETAAKEQIKQVQRKGNSSEGEEPAGLPEGAGDATYGQVQMTIPVGSSGMAYLTHYESPYKFWISLVEHLEEFTEATILMSKQADCSPPSKPKPRETYGAFWEGEWARVEVISVSAEEVTVFFMDYGNTGVVKIKDLRPLTLDIIKLPAQALCCCVSKIKPKGAAAWSEGAVSMVKEWFGPPMTKYLSFEVVEKRGLKNAVKMSCDNVALSELLLAGDYGERDAGEPGLPSIPSGGKKKLPRFMINDLKTEREMIKCGEQLTTAIIDFHSVKRFIALRDSAPNVLQDLEAVMAAEFSEEKACYRPTEGEVVAAIYSVDKKWYRSQVLKVKGDTCSLFFVDYGNEEDQVVQNICEIQNQKIKEIPAQALVCSLHGIDEFPASVSEDLLANHFKQLLPDFQVDGAFTLLSVKGITKSELVVDIVSTKGLSLIGSLKNKFHELDCHTEAVSEPAREPVSAVSKNTSPVTSTADKLKKAIKKPLVLEGETLPIDPEKTVPVIIPYVLDCGHFYVRPSASAQKFEATMNELNRSISKRPEYQEAPTVGSVVAVKYSVDNLWYRGRVQKIEPESGGRCKVMFVDYGNSEVIPWNQLREVGATSCQLPAQAIRCHLAGELECLPEDSHSEFKKYLENEAVDIKVVGGDSNSVAVRVFANDTDINALFFGDEETPETTKKRISNLALEPGMQVKVECVNMSSPTAFYVQVTSQALASMEVTLNLKARLEKSPMPVSSVDVGDFVASKFSEDEDVIWYRGRVDKIEGDKATIFFIDYGNFEEKIKSELMCLSDEDCSVPACTLKCQLRSCERSTHDIDARFAAMRHDQIDSIKIVSQSDQVCVVDVLDRDGKCITDMFLPKEEKSSISAKSQVQQSIEEVEKIPKASIAPQIVSFTLPRQTLDASDDFTDVTVTHIDSCSSLYVAKRDSNLQARLLELMVALNQADTVLPPLSHPTQGKLCAACFSQDGSWYRAQIVSLNSSDTCTVQFVDYGNSEETPRAGLRELPNNSVFTELPAQGIKCCLLGFEKALTGRPEGSRCLDESKNTEAAQLKAELLERPVRIKVVNKVGDSLVVEMQNEHQHSINTIFMPSLADEGVPMLSDLIYERTSETEFDALMLQLTNLDEFYCHRFNEEEVAELMMLGELLQADISQLPPGASCSPVVGGLYASEFQANDYETKESELQGMTSVYIMYERWLRVATQLGRNWRRRDLSWLTWTDVAVTVRYPQTS</sequence>
<gene>
    <name evidence="10" type="ORF">PoB_005228100</name>
</gene>
<keyword evidence="5" id="KW-0694">RNA-binding</keyword>
<dbReference type="FunFam" id="2.30.30.140:FF:000018">
    <property type="entry name" value="Serine/threonine-protein kinase 31"/>
    <property type="match status" value="3"/>
</dbReference>
<dbReference type="Pfam" id="PF01753">
    <property type="entry name" value="zf-MYND"/>
    <property type="match status" value="1"/>
</dbReference>
<feature type="domain" description="Tudor" evidence="8">
    <location>
        <begin position="975"/>
        <end position="1036"/>
    </location>
</feature>
<evidence type="ECO:0000313" key="11">
    <source>
        <dbReference type="Proteomes" id="UP000735302"/>
    </source>
</evidence>
<feature type="domain" description="Tudor" evidence="8">
    <location>
        <begin position="1165"/>
        <end position="1225"/>
    </location>
</feature>
<name>A0AAV4BZ11_9GAST</name>
<dbReference type="Gene3D" id="3.30.70.330">
    <property type="match status" value="1"/>
</dbReference>
<dbReference type="Pfam" id="PF00567">
    <property type="entry name" value="TUDOR"/>
    <property type="match status" value="5"/>
</dbReference>
<feature type="compositionally biased region" description="Polar residues" evidence="6">
    <location>
        <begin position="389"/>
        <end position="404"/>
    </location>
</feature>
<dbReference type="SMART" id="SM00333">
    <property type="entry name" value="TUDOR"/>
    <property type="match status" value="5"/>
</dbReference>
<dbReference type="SUPFAM" id="SSF63748">
    <property type="entry name" value="Tudor/PWWP/MBT"/>
    <property type="match status" value="5"/>
</dbReference>
<dbReference type="GO" id="GO:0003723">
    <property type="term" value="F:RNA binding"/>
    <property type="evidence" value="ECO:0007669"/>
    <property type="project" value="UniProtKB-UniRule"/>
</dbReference>
<dbReference type="PROSITE" id="PS50304">
    <property type="entry name" value="TUDOR"/>
    <property type="match status" value="5"/>
</dbReference>
<feature type="compositionally biased region" description="Polar residues" evidence="6">
    <location>
        <begin position="446"/>
        <end position="455"/>
    </location>
</feature>
<dbReference type="SUPFAM" id="SSF144232">
    <property type="entry name" value="HIT/MYND zinc finger-like"/>
    <property type="match status" value="1"/>
</dbReference>
<keyword evidence="3" id="KW-0862">Zinc</keyword>
<dbReference type="InterPro" id="IPR012677">
    <property type="entry name" value="Nucleotide-bd_a/b_plait_sf"/>
</dbReference>
<evidence type="ECO:0000259" key="9">
    <source>
        <dbReference type="PROSITE" id="PS50865"/>
    </source>
</evidence>
<feature type="compositionally biased region" description="Polar residues" evidence="6">
    <location>
        <begin position="340"/>
        <end position="350"/>
    </location>
</feature>
<evidence type="ECO:0000256" key="3">
    <source>
        <dbReference type="ARBA" id="ARBA00022833"/>
    </source>
</evidence>
<dbReference type="SMART" id="SM00360">
    <property type="entry name" value="RRM"/>
    <property type="match status" value="1"/>
</dbReference>
<feature type="compositionally biased region" description="Basic and acidic residues" evidence="6">
    <location>
        <begin position="369"/>
        <end position="388"/>
    </location>
</feature>
<evidence type="ECO:0000256" key="2">
    <source>
        <dbReference type="ARBA" id="ARBA00022771"/>
    </source>
</evidence>
<feature type="domain" description="RRM" evidence="7">
    <location>
        <begin position="37"/>
        <end position="113"/>
    </location>
</feature>
<feature type="region of interest" description="Disordered" evidence="6">
    <location>
        <begin position="442"/>
        <end position="471"/>
    </location>
</feature>
<dbReference type="PROSITE" id="PS50865">
    <property type="entry name" value="ZF_MYND_2"/>
    <property type="match status" value="1"/>
</dbReference>
<dbReference type="InterPro" id="IPR002999">
    <property type="entry name" value="Tudor"/>
</dbReference>
<evidence type="ECO:0000256" key="1">
    <source>
        <dbReference type="ARBA" id="ARBA00022723"/>
    </source>
</evidence>
<keyword evidence="1" id="KW-0479">Metal-binding</keyword>
<dbReference type="SUPFAM" id="SSF54928">
    <property type="entry name" value="RNA-binding domain, RBD"/>
    <property type="match status" value="1"/>
</dbReference>
<dbReference type="PROSITE" id="PS50102">
    <property type="entry name" value="RRM"/>
    <property type="match status" value="1"/>
</dbReference>
<keyword evidence="11" id="KW-1185">Reference proteome</keyword>
<dbReference type="Gene3D" id="6.10.140.2220">
    <property type="match status" value="1"/>
</dbReference>
<dbReference type="Pfam" id="PF00076">
    <property type="entry name" value="RRM_1"/>
    <property type="match status" value="1"/>
</dbReference>
<evidence type="ECO:0000256" key="5">
    <source>
        <dbReference type="PROSITE-ProRule" id="PRU00176"/>
    </source>
</evidence>
<dbReference type="PANTHER" id="PTHR22948:SF29">
    <property type="entry name" value="FI02030P-RELATED"/>
    <property type="match status" value="1"/>
</dbReference>
<proteinExistence type="predicted"/>
<organism evidence="10 11">
    <name type="scientific">Plakobranchus ocellatus</name>
    <dbReference type="NCBI Taxonomy" id="259542"/>
    <lineage>
        <taxon>Eukaryota</taxon>
        <taxon>Metazoa</taxon>
        <taxon>Spiralia</taxon>
        <taxon>Lophotrochozoa</taxon>
        <taxon>Mollusca</taxon>
        <taxon>Gastropoda</taxon>
        <taxon>Heterobranchia</taxon>
        <taxon>Euthyneura</taxon>
        <taxon>Panpulmonata</taxon>
        <taxon>Sacoglossa</taxon>
        <taxon>Placobranchoidea</taxon>
        <taxon>Plakobranchidae</taxon>
        <taxon>Plakobranchus</taxon>
    </lineage>
</organism>
<dbReference type="InterPro" id="IPR000504">
    <property type="entry name" value="RRM_dom"/>
</dbReference>
<dbReference type="Gene3D" id="2.30.30.140">
    <property type="match status" value="5"/>
</dbReference>
<feature type="region of interest" description="Disordered" evidence="6">
    <location>
        <begin position="145"/>
        <end position="174"/>
    </location>
</feature>
<feature type="region of interest" description="Disordered" evidence="6">
    <location>
        <begin position="337"/>
        <end position="406"/>
    </location>
</feature>
<feature type="compositionally biased region" description="Low complexity" evidence="6">
    <location>
        <begin position="149"/>
        <end position="162"/>
    </location>
</feature>
<accession>A0AAV4BZ11</accession>
<evidence type="ECO:0000313" key="10">
    <source>
        <dbReference type="EMBL" id="GFO25776.1"/>
    </source>
</evidence>
<dbReference type="Proteomes" id="UP000735302">
    <property type="component" value="Unassembled WGS sequence"/>
</dbReference>
<dbReference type="InterPro" id="IPR050621">
    <property type="entry name" value="Tudor_domain_containing"/>
</dbReference>
<dbReference type="EMBL" id="BLXT01005777">
    <property type="protein sequence ID" value="GFO25776.1"/>
    <property type="molecule type" value="Genomic_DNA"/>
</dbReference>
<dbReference type="InterPro" id="IPR002893">
    <property type="entry name" value="Znf_MYND"/>
</dbReference>